<protein>
    <submittedName>
        <fullName evidence="2">Mannose-1-phosphate guanylyltransferase</fullName>
    </submittedName>
</protein>
<dbReference type="Proteomes" id="UP000784286">
    <property type="component" value="Unassembled WGS sequence"/>
</dbReference>
<dbReference type="GO" id="GO:0004475">
    <property type="term" value="F:mannose-1-phosphate guanylyltransferase (GTP) activity"/>
    <property type="evidence" value="ECO:0007669"/>
    <property type="project" value="InterPro"/>
</dbReference>
<evidence type="ECO:0000313" key="2">
    <source>
        <dbReference type="EMBL" id="MBU3857256.1"/>
    </source>
</evidence>
<dbReference type="InterPro" id="IPR005835">
    <property type="entry name" value="NTP_transferase_dom"/>
</dbReference>
<dbReference type="InterPro" id="IPR051161">
    <property type="entry name" value="Mannose-6P_isomerase_type2"/>
</dbReference>
<dbReference type="InterPro" id="IPR029044">
    <property type="entry name" value="Nucleotide-diphossugar_trans"/>
</dbReference>
<dbReference type="PANTHER" id="PTHR46390">
    <property type="entry name" value="MANNOSE-1-PHOSPHATE GUANYLYLTRANSFERASE"/>
    <property type="match status" value="1"/>
</dbReference>
<keyword evidence="2" id="KW-0808">Transferase</keyword>
<dbReference type="EMBL" id="JAHLFJ010000109">
    <property type="protein sequence ID" value="MBU3857256.1"/>
    <property type="molecule type" value="Genomic_DNA"/>
</dbReference>
<gene>
    <name evidence="2" type="ORF">H9928_12105</name>
</gene>
<name>A0A948TPZ8_9BACT</name>
<accession>A0A948TPZ8</accession>
<evidence type="ECO:0000313" key="3">
    <source>
        <dbReference type="Proteomes" id="UP000784286"/>
    </source>
</evidence>
<dbReference type="InterPro" id="IPR049577">
    <property type="entry name" value="GMPP_N"/>
</dbReference>
<dbReference type="Pfam" id="PF00483">
    <property type="entry name" value="NTP_transferase"/>
    <property type="match status" value="1"/>
</dbReference>
<organism evidence="2 3">
    <name type="scientific">Candidatus Phocaeicola excrementipullorum</name>
    <dbReference type="NCBI Taxonomy" id="2838731"/>
    <lineage>
        <taxon>Bacteria</taxon>
        <taxon>Pseudomonadati</taxon>
        <taxon>Bacteroidota</taxon>
        <taxon>Bacteroidia</taxon>
        <taxon>Bacteroidales</taxon>
        <taxon>Bacteroidaceae</taxon>
        <taxon>Phocaeicola</taxon>
    </lineage>
</organism>
<dbReference type="SUPFAM" id="SSF53448">
    <property type="entry name" value="Nucleotide-diphospho-sugar transferases"/>
    <property type="match status" value="1"/>
</dbReference>
<dbReference type="PANTHER" id="PTHR46390:SF1">
    <property type="entry name" value="MANNOSE-1-PHOSPHATE GUANYLYLTRANSFERASE"/>
    <property type="match status" value="1"/>
</dbReference>
<dbReference type="CDD" id="cd02509">
    <property type="entry name" value="GDP-M1P_Guanylyltransferase"/>
    <property type="match status" value="1"/>
</dbReference>
<reference evidence="2" key="2">
    <citation type="submission" date="2021-04" db="EMBL/GenBank/DDBJ databases">
        <authorList>
            <person name="Gilroy R."/>
        </authorList>
    </citation>
    <scope>NUCLEOTIDE SEQUENCE</scope>
    <source>
        <strain evidence="2">8470</strain>
    </source>
</reference>
<feature type="domain" description="Nucleotidyl transferase" evidence="1">
    <location>
        <begin position="9"/>
        <end position="275"/>
    </location>
</feature>
<comment type="caution">
    <text evidence="2">The sequence shown here is derived from an EMBL/GenBank/DDBJ whole genome shotgun (WGS) entry which is preliminary data.</text>
</comment>
<dbReference type="AlphaFoldDB" id="A0A948TPZ8"/>
<reference evidence="2" key="1">
    <citation type="journal article" date="2021" name="PeerJ">
        <title>Extensive microbial diversity within the chicken gut microbiome revealed by metagenomics and culture.</title>
        <authorList>
            <person name="Gilroy R."/>
            <person name="Ravi A."/>
            <person name="Getino M."/>
            <person name="Pursley I."/>
            <person name="Horton D.L."/>
            <person name="Alikhan N.F."/>
            <person name="Baker D."/>
            <person name="Gharbi K."/>
            <person name="Hall N."/>
            <person name="Watson M."/>
            <person name="Adriaenssens E.M."/>
            <person name="Foster-Nyarko E."/>
            <person name="Jarju S."/>
            <person name="Secka A."/>
            <person name="Antonio M."/>
            <person name="Oren A."/>
            <person name="Chaudhuri R.R."/>
            <person name="La Ragione R."/>
            <person name="Hildebrand F."/>
            <person name="Pallen M.J."/>
        </authorList>
    </citation>
    <scope>NUCLEOTIDE SEQUENCE</scope>
    <source>
        <strain evidence="2">8470</strain>
    </source>
</reference>
<proteinExistence type="predicted"/>
<keyword evidence="2" id="KW-0548">Nucleotidyltransferase</keyword>
<dbReference type="GO" id="GO:0009298">
    <property type="term" value="P:GDP-mannose biosynthetic process"/>
    <property type="evidence" value="ECO:0007669"/>
    <property type="project" value="TreeGrafter"/>
</dbReference>
<dbReference type="Gene3D" id="3.90.550.10">
    <property type="entry name" value="Spore Coat Polysaccharide Biosynthesis Protein SpsA, Chain A"/>
    <property type="match status" value="1"/>
</dbReference>
<dbReference type="SUPFAM" id="SSF159283">
    <property type="entry name" value="Guanosine diphospho-D-mannose pyrophosphorylase/mannose-6-phosphate isomerase linker domain"/>
    <property type="match status" value="1"/>
</dbReference>
<sequence length="347" mass="40049">MSNNNFYCVIMAGGTGRRFWPYSRKALPKQFLDFFGSGQTLIQQTYERYRQIVLPENIYISTYKDYKDIVLELLPEVKESQLIIEEEHRNTAPAIAYASHVIQKMDPDATVIMAPSDNMVLKQEEFKQAVLKGMEFASHSGKLIVMGIKPTYPETGYGYIQVSEEREGDFCKIKTFIEKPAREFAEVFVQGNEFFWNSGIFIWHIDTILKAFHEMLSDICPRVECDRPDFSSCPNSSFDTSIMEKVDNVYVQLCDFGWADIGTWGALHDLLPKDEERNVVIDSNTMLYGCKNNLIMMPKDKLAVIQDLEGYLVVEKDNVLLICRKDDQNAIRKFVNDVEMRFGEKYS</sequence>
<evidence type="ECO:0000259" key="1">
    <source>
        <dbReference type="Pfam" id="PF00483"/>
    </source>
</evidence>